<accession>A0A428NIX4</accession>
<keyword evidence="2" id="KW-1185">Reference proteome</keyword>
<organism evidence="1 2">
    <name type="scientific">Fusarium duplospermum</name>
    <dbReference type="NCBI Taxonomy" id="1325734"/>
    <lineage>
        <taxon>Eukaryota</taxon>
        <taxon>Fungi</taxon>
        <taxon>Dikarya</taxon>
        <taxon>Ascomycota</taxon>
        <taxon>Pezizomycotina</taxon>
        <taxon>Sordariomycetes</taxon>
        <taxon>Hypocreomycetidae</taxon>
        <taxon>Hypocreales</taxon>
        <taxon>Nectriaceae</taxon>
        <taxon>Fusarium</taxon>
        <taxon>Fusarium solani species complex</taxon>
    </lineage>
</organism>
<dbReference type="EMBL" id="NKCI01000471">
    <property type="protein sequence ID" value="RSL40748.1"/>
    <property type="molecule type" value="Genomic_DNA"/>
</dbReference>
<reference evidence="1 2" key="1">
    <citation type="submission" date="2017-06" db="EMBL/GenBank/DDBJ databases">
        <title>Comparative genomic analysis of Ambrosia Fusariam Clade fungi.</title>
        <authorList>
            <person name="Stajich J.E."/>
            <person name="Carrillo J."/>
            <person name="Kijimoto T."/>
            <person name="Eskalen A."/>
            <person name="O'Donnell K."/>
            <person name="Kasson M."/>
        </authorList>
    </citation>
    <scope>NUCLEOTIDE SEQUENCE [LARGE SCALE GENOMIC DNA]</scope>
    <source>
        <strain evidence="1 2">NRRL62584</strain>
    </source>
</reference>
<dbReference type="PANTHER" id="PTHR37015:SF2">
    <property type="entry name" value="REVERSE TRANSCRIPTASE DOMAIN-CONTAINING PROTEIN"/>
    <property type="match status" value="1"/>
</dbReference>
<dbReference type="OrthoDB" id="74545at2759"/>
<dbReference type="Proteomes" id="UP000288168">
    <property type="component" value="Unassembled WGS sequence"/>
</dbReference>
<proteinExistence type="predicted"/>
<comment type="caution">
    <text evidence="1">The sequence shown here is derived from an EMBL/GenBank/DDBJ whole genome shotgun (WGS) entry which is preliminary data.</text>
</comment>
<evidence type="ECO:0000313" key="1">
    <source>
        <dbReference type="EMBL" id="RSL40748.1"/>
    </source>
</evidence>
<dbReference type="STRING" id="1325734.A0A428NIX4"/>
<sequence length="363" mass="42822">MQIESYEHDLRNELDACSEKHRFAELYAKLIEEWTSTSESDSTQSHVPRAESQEQRAIWEQYVFSTKEVDGTAIKTYLGNLFQSEGSGHVKKAYNDLVESIKSFQETWDEDAHFDEDSLQHCIQGLLRSDLLNDQKRMTLNDFLGNKVVLREIADVLNMRMRTRASWEWDGDCTLEPRRNLNGRYRFYPDEDLLQSLFLYYIGRRWCVTLRQTAETFYKQRQVMKPAFPAMSKEEARRRQRFLGPTEEKTIDFSLSKLLDEHFDNEIFLDQLPRKMDEKRGGYNDDKESEEDNQKSPIAVVQKLLQTLQTHIIVQNKLGRETTVIRSDFKWFGPSLSHTSIFSVLEFLGVQPDWIDFFHKVLE</sequence>
<name>A0A428NIX4_9HYPO</name>
<dbReference type="PANTHER" id="PTHR37015">
    <property type="entry name" value="REVERSE TRANSCRIPTASE DOMAIN-CONTAINING PROTEIN"/>
    <property type="match status" value="1"/>
</dbReference>
<protein>
    <submittedName>
        <fullName evidence="1">Uncharacterized protein</fullName>
    </submittedName>
</protein>
<gene>
    <name evidence="1" type="ORF">CEP54_016035</name>
</gene>
<dbReference type="AlphaFoldDB" id="A0A428NIX4"/>
<evidence type="ECO:0000313" key="2">
    <source>
        <dbReference type="Proteomes" id="UP000288168"/>
    </source>
</evidence>